<evidence type="ECO:0000313" key="3">
    <source>
        <dbReference type="Proteomes" id="UP000662888"/>
    </source>
</evidence>
<dbReference type="EMBL" id="CP065053">
    <property type="protein sequence ID" value="QPI49178.1"/>
    <property type="molecule type" value="Genomic_DNA"/>
</dbReference>
<dbReference type="RefSeq" id="WP_206088751.1">
    <property type="nucleotide sequence ID" value="NZ_CP065053.1"/>
</dbReference>
<feature type="region of interest" description="Disordered" evidence="1">
    <location>
        <begin position="1"/>
        <end position="28"/>
    </location>
</feature>
<dbReference type="Gene3D" id="6.20.20.10">
    <property type="match status" value="1"/>
</dbReference>
<evidence type="ECO:0000256" key="1">
    <source>
        <dbReference type="SAM" id="MobiDB-lite"/>
    </source>
</evidence>
<organism evidence="2 3">
    <name type="scientific">Massilia antarctica</name>
    <dbReference type="NCBI Taxonomy" id="2765360"/>
    <lineage>
        <taxon>Bacteria</taxon>
        <taxon>Pseudomonadati</taxon>
        <taxon>Pseudomonadota</taxon>
        <taxon>Betaproteobacteria</taxon>
        <taxon>Burkholderiales</taxon>
        <taxon>Oxalobacteraceae</taxon>
        <taxon>Telluria group</taxon>
        <taxon>Massilia</taxon>
    </lineage>
</organism>
<sequence length="63" mass="6056">MTIPPEKITSEPPLNPGDEATPGTPGAAEDLCEACGGKGKLANGSACAQCGGTGRVMRGIGGG</sequence>
<proteinExistence type="predicted"/>
<keyword evidence="3" id="KW-1185">Reference proteome</keyword>
<reference evidence="2 3" key="1">
    <citation type="submission" date="2020-11" db="EMBL/GenBank/DDBJ databases">
        <authorList>
            <person name="Sun Q."/>
        </authorList>
    </citation>
    <scope>NUCLEOTIDE SEQUENCE [LARGE SCALE GENOMIC DNA]</scope>
    <source>
        <strain evidence="2 3">P8398</strain>
    </source>
</reference>
<accession>A0AA48WB21</accession>
<protein>
    <recommendedName>
        <fullName evidence="4">Molecular chaperone DnaJ</fullName>
    </recommendedName>
</protein>
<dbReference type="Proteomes" id="UP000662888">
    <property type="component" value="Chromosome"/>
</dbReference>
<evidence type="ECO:0000313" key="2">
    <source>
        <dbReference type="EMBL" id="QPI49178.1"/>
    </source>
</evidence>
<name>A0AA48WB21_9BURK</name>
<evidence type="ECO:0008006" key="4">
    <source>
        <dbReference type="Google" id="ProtNLM"/>
    </source>
</evidence>
<gene>
    <name evidence="2" type="ORF">IV454_27545</name>
</gene>